<proteinExistence type="inferred from homology"/>
<dbReference type="SUPFAM" id="SSF52540">
    <property type="entry name" value="P-loop containing nucleoside triphosphate hydrolases"/>
    <property type="match status" value="1"/>
</dbReference>
<gene>
    <name evidence="13" type="ORF">FCC1311_038072</name>
</gene>
<dbReference type="InterPro" id="IPR030387">
    <property type="entry name" value="G_Bms1/Tsr1_dom"/>
</dbReference>
<evidence type="ECO:0000256" key="10">
    <source>
        <dbReference type="ARBA" id="ARBA00061391"/>
    </source>
</evidence>
<comment type="similarity">
    <text evidence="10">Belongs to the TRAFAC class translation factor GTPase superfamily. Bms1-like GTPase family. BMS1 subfamily.</text>
</comment>
<dbReference type="InterPro" id="IPR000795">
    <property type="entry name" value="T_Tr_GTP-bd_dom"/>
</dbReference>
<dbReference type="GO" id="GO:0000479">
    <property type="term" value="P:endonucleolytic cleavage of tricistronic rRNA transcript (SSU-rRNA, 5.8S rRNA, LSU-rRNA)"/>
    <property type="evidence" value="ECO:0007669"/>
    <property type="project" value="TreeGrafter"/>
</dbReference>
<evidence type="ECO:0000256" key="8">
    <source>
        <dbReference type="ARBA" id="ARBA00023242"/>
    </source>
</evidence>
<dbReference type="SMART" id="SM00785">
    <property type="entry name" value="AARP2CN"/>
    <property type="match status" value="1"/>
</dbReference>
<evidence type="ECO:0000256" key="1">
    <source>
        <dbReference type="ARBA" id="ARBA00004604"/>
    </source>
</evidence>
<evidence type="ECO:0000313" key="14">
    <source>
        <dbReference type="Proteomes" id="UP000241890"/>
    </source>
</evidence>
<dbReference type="GO" id="GO:0000462">
    <property type="term" value="P:maturation of SSU-rRNA from tricistronic rRNA transcript (SSU-rRNA, 5.8S rRNA, LSU-rRNA)"/>
    <property type="evidence" value="ECO:0007669"/>
    <property type="project" value="TreeGrafter"/>
</dbReference>
<feature type="region of interest" description="Disordered" evidence="11">
    <location>
        <begin position="1125"/>
        <end position="1152"/>
    </location>
</feature>
<keyword evidence="8" id="KW-0539">Nucleus</keyword>
<feature type="region of interest" description="Disordered" evidence="11">
    <location>
        <begin position="516"/>
        <end position="578"/>
    </location>
</feature>
<dbReference type="InterPro" id="IPR027417">
    <property type="entry name" value="P-loop_NTPase"/>
</dbReference>
<accession>A0A2R5GI84</accession>
<evidence type="ECO:0000256" key="9">
    <source>
        <dbReference type="ARBA" id="ARBA00049117"/>
    </source>
</evidence>
<evidence type="ECO:0000256" key="6">
    <source>
        <dbReference type="ARBA" id="ARBA00022840"/>
    </source>
</evidence>
<dbReference type="FunCoup" id="A0A2R5GI84">
    <property type="interactions" value="475"/>
</dbReference>
<keyword evidence="14" id="KW-1185">Reference proteome</keyword>
<feature type="compositionally biased region" description="Basic and acidic residues" evidence="11">
    <location>
        <begin position="701"/>
        <end position="714"/>
    </location>
</feature>
<dbReference type="AlphaFoldDB" id="A0A2R5GI84"/>
<feature type="compositionally biased region" description="Basic residues" evidence="11">
    <location>
        <begin position="7"/>
        <end position="23"/>
    </location>
</feature>
<feature type="domain" description="Bms1-type G" evidence="12">
    <location>
        <begin position="80"/>
        <end position="245"/>
    </location>
</feature>
<keyword evidence="2" id="KW-0690">Ribosome biogenesis</keyword>
<dbReference type="InterPro" id="IPR037875">
    <property type="entry name" value="Bms1_N"/>
</dbReference>
<dbReference type="PANTHER" id="PTHR12858:SF2">
    <property type="entry name" value="RIBOSOME BIOGENESIS PROTEIN BMS1 HOMOLOG"/>
    <property type="match status" value="1"/>
</dbReference>
<feature type="region of interest" description="Disordered" evidence="11">
    <location>
        <begin position="701"/>
        <end position="749"/>
    </location>
</feature>
<dbReference type="Pfam" id="PF04950">
    <property type="entry name" value="RIBIOP_C"/>
    <property type="match status" value="1"/>
</dbReference>
<feature type="compositionally biased region" description="Acidic residues" evidence="11">
    <location>
        <begin position="537"/>
        <end position="550"/>
    </location>
</feature>
<dbReference type="GO" id="GO:0005654">
    <property type="term" value="C:nucleoplasm"/>
    <property type="evidence" value="ECO:0007669"/>
    <property type="project" value="UniProtKB-ARBA"/>
</dbReference>
<feature type="compositionally biased region" description="Acidic residues" evidence="11">
    <location>
        <begin position="740"/>
        <end position="749"/>
    </location>
</feature>
<feature type="region of interest" description="Disordered" evidence="11">
    <location>
        <begin position="1180"/>
        <end position="1235"/>
    </location>
</feature>
<keyword evidence="4" id="KW-0547">Nucleotide-binding</keyword>
<keyword evidence="7" id="KW-0342">GTP-binding</keyword>
<feature type="region of interest" description="Disordered" evidence="11">
    <location>
        <begin position="375"/>
        <end position="403"/>
    </location>
</feature>
<dbReference type="SMART" id="SM01362">
    <property type="entry name" value="DUF663"/>
    <property type="match status" value="1"/>
</dbReference>
<evidence type="ECO:0000256" key="11">
    <source>
        <dbReference type="SAM" id="MobiDB-lite"/>
    </source>
</evidence>
<comment type="subcellular location">
    <subcellularLocation>
        <location evidence="1">Nucleus</location>
        <location evidence="1">Nucleolus</location>
    </subcellularLocation>
</comment>
<feature type="compositionally biased region" description="Basic and acidic residues" evidence="11">
    <location>
        <begin position="1219"/>
        <end position="1235"/>
    </location>
</feature>
<evidence type="ECO:0000313" key="13">
    <source>
        <dbReference type="EMBL" id="GBG27584.1"/>
    </source>
</evidence>
<feature type="compositionally biased region" description="Acidic residues" evidence="11">
    <location>
        <begin position="715"/>
        <end position="726"/>
    </location>
</feature>
<reference evidence="13 14" key="1">
    <citation type="submission" date="2017-12" db="EMBL/GenBank/DDBJ databases">
        <title>Sequencing, de novo assembly and annotation of complete genome of a new Thraustochytrid species, strain FCC1311.</title>
        <authorList>
            <person name="Sedici K."/>
            <person name="Godart F."/>
            <person name="Aiese Cigliano R."/>
            <person name="Sanseverino W."/>
            <person name="Barakat M."/>
            <person name="Ortet P."/>
            <person name="Marechal E."/>
            <person name="Cagnac O."/>
            <person name="Amato A."/>
        </authorList>
    </citation>
    <scope>NUCLEOTIDE SEQUENCE [LARGE SCALE GENOMIC DNA]</scope>
</reference>
<dbReference type="GO" id="GO:0005525">
    <property type="term" value="F:GTP binding"/>
    <property type="evidence" value="ECO:0007669"/>
    <property type="project" value="UniProtKB-KW"/>
</dbReference>
<evidence type="ECO:0000256" key="5">
    <source>
        <dbReference type="ARBA" id="ARBA00022801"/>
    </source>
</evidence>
<comment type="caution">
    <text evidence="13">The sequence shown here is derived from an EMBL/GenBank/DDBJ whole genome shotgun (WGS) entry which is preliminary data.</text>
</comment>
<feature type="compositionally biased region" description="Basic and acidic residues" evidence="11">
    <location>
        <begin position="439"/>
        <end position="453"/>
    </location>
</feature>
<comment type="catalytic activity">
    <reaction evidence="9">
        <text>GTP + H2O = GDP + phosphate + H(+)</text>
        <dbReference type="Rhea" id="RHEA:19669"/>
        <dbReference type="ChEBI" id="CHEBI:15377"/>
        <dbReference type="ChEBI" id="CHEBI:15378"/>
        <dbReference type="ChEBI" id="CHEBI:37565"/>
        <dbReference type="ChEBI" id="CHEBI:43474"/>
        <dbReference type="ChEBI" id="CHEBI:58189"/>
    </reaction>
    <physiologicalReaction direction="left-to-right" evidence="9">
        <dbReference type="Rhea" id="RHEA:19670"/>
    </physiologicalReaction>
</comment>
<dbReference type="Pfam" id="PF00009">
    <property type="entry name" value="GTP_EFTU"/>
    <property type="match status" value="1"/>
</dbReference>
<evidence type="ECO:0000259" key="12">
    <source>
        <dbReference type="PROSITE" id="PS51714"/>
    </source>
</evidence>
<dbReference type="OrthoDB" id="10260897at2759"/>
<feature type="compositionally biased region" description="Acidic residues" evidence="11">
    <location>
        <begin position="635"/>
        <end position="679"/>
    </location>
</feature>
<dbReference type="GO" id="GO:0030686">
    <property type="term" value="C:90S preribosome"/>
    <property type="evidence" value="ECO:0007669"/>
    <property type="project" value="TreeGrafter"/>
</dbReference>
<feature type="compositionally biased region" description="Basic residues" evidence="11">
    <location>
        <begin position="1181"/>
        <end position="1191"/>
    </location>
</feature>
<sequence length="1235" mass="139976">MEDAAKKQHRVAKSGAKANKKARHAEAKQANGVAPRHQGASFKAFTVAHAGRKKMEQQRRLDQAQRKHVVRLVDRQAKEPPPVSVVVHGPPGSGKSTLIRSLVKKWTKHTVTKIEGPITVVTGKNRRVTLFECPNDVNAMTDLAKVADLVLLVIDASVGFEMQTFEFLNILQLHGFPKVMGVLTHLDKFRDNKSLKKLKKRLKDRFWTEIYQGAKLFYLSGVINNKYRKNEIINLSRFISIIKFRPLTWRNTHPYAIVDRFEDITDSRQVQEDPKTDRTLALFGYVRGTQFKEGMQVHMAGVGDFVLHKVSALPDPCPLPGKESELKRNRALNAKETLLYAPMSNIGNVMFDKDAVYINLPEVNFTRQEDLELAHDSDADEDDDDSDDSDSEVDSEDEDDDVVEGVKLVQDLQKVGTGLDDHLESSGLQLFKNSKAITRDDLVESKTESKMDASSDDSEEDSADENENSAGDDDDDDDDDDEKETARWKSNLMEKATASFQERKKRVANVMDMVYGEAGDGSASSDARKGVSKAADDGDDSDDDSSDDEFFTLRAPTGQNREASNGDDEDDDDLTLKNIDAYDCGFNLVRDANLREWAMKRVRETIRNRFVTGDWGNGGEPSANGEDNDQASVGSDEEDAVYGDFEDLEEQNGKGDDDDDEDEEDEDEYDEEDEDEMPQDPEKAMEEERLRNAVEKAAKKVSFDLQHDMNGLREEDAEADEADEENASGKKPGKSKTGEGEEEEEEDDEAFLNELRERAAAQEALNSSEFADLDEATRVKLEGIRAGRYVRIELRKVPCEFVQNFDARAPVILGGLNPHESGLSYLRVRIKKHRWFPKILKTNDPLVISLGWRRFQTMPVYSIEDITNERQRMLKYTPEHMHCEAVFWGPATAPNTGFLAYQDLRENQSRFRICATGTLLELNQSCKIVKKLKLVGEPYKILKNTAFIKGMFNTELEVARFEGAALRTVSGIRGMIKKADKRPGGFRATFEDKILMSDIVFCRTWVPVIPKKFFNPITSLLRERPIAALTDKEKRRLEKKQRQREEAIEAGEIVDDEDAELEDSAMGMPGADDLQLALMRNVAQLRYENKLSVPLNKDSLYKEIKRKPRTFNKLVISQSLEKRLPFASKPKQETGASQATKTRAKQRSRAITGTRKAVVLSNHEKKVSTLIQQLTSIKNDKVKKQKQKNAARHKDHEKKLALEAAKFDDAKREKRKRAMRELGLKERYENNKRRR</sequence>
<keyword evidence="6" id="KW-0067">ATP-binding</keyword>
<dbReference type="GO" id="GO:0034511">
    <property type="term" value="F:U3 snoRNA binding"/>
    <property type="evidence" value="ECO:0007669"/>
    <property type="project" value="TreeGrafter"/>
</dbReference>
<feature type="region of interest" description="Disordered" evidence="11">
    <location>
        <begin position="1"/>
        <end position="40"/>
    </location>
</feature>
<dbReference type="FunFam" id="3.40.50.300:FF:000105">
    <property type="entry name" value="BMS1 ribosome biogenesis factor"/>
    <property type="match status" value="1"/>
</dbReference>
<evidence type="ECO:0000256" key="3">
    <source>
        <dbReference type="ARBA" id="ARBA00022553"/>
    </source>
</evidence>
<evidence type="ECO:0000256" key="4">
    <source>
        <dbReference type="ARBA" id="ARBA00022741"/>
    </source>
</evidence>
<dbReference type="EMBL" id="BEYU01000033">
    <property type="protein sequence ID" value="GBG27584.1"/>
    <property type="molecule type" value="Genomic_DNA"/>
</dbReference>
<feature type="compositionally biased region" description="Basic and acidic residues" evidence="11">
    <location>
        <begin position="1192"/>
        <end position="1212"/>
    </location>
</feature>
<dbReference type="InParanoid" id="A0A2R5GI84"/>
<dbReference type="GO" id="GO:0003924">
    <property type="term" value="F:GTPase activity"/>
    <property type="evidence" value="ECO:0007669"/>
    <property type="project" value="InterPro"/>
</dbReference>
<dbReference type="InterPro" id="IPR012948">
    <property type="entry name" value="AARP2CN"/>
</dbReference>
<keyword evidence="3" id="KW-0597">Phosphoprotein</keyword>
<feature type="region of interest" description="Disordered" evidence="11">
    <location>
        <begin position="439"/>
        <end position="503"/>
    </location>
</feature>
<name>A0A2R5GI84_9STRA</name>
<dbReference type="PANTHER" id="PTHR12858">
    <property type="entry name" value="RIBOSOME BIOGENESIS PROTEIN"/>
    <property type="match status" value="1"/>
</dbReference>
<dbReference type="Proteomes" id="UP000241890">
    <property type="component" value="Unassembled WGS sequence"/>
</dbReference>
<dbReference type="PROSITE" id="PS51714">
    <property type="entry name" value="G_BMS1"/>
    <property type="match status" value="1"/>
</dbReference>
<evidence type="ECO:0000256" key="7">
    <source>
        <dbReference type="ARBA" id="ARBA00023134"/>
    </source>
</evidence>
<protein>
    <submittedName>
        <fullName evidence="13">Ribosome biosis protein BMS1-like</fullName>
    </submittedName>
</protein>
<keyword evidence="5" id="KW-0378">Hydrolase</keyword>
<dbReference type="InterPro" id="IPR007034">
    <property type="entry name" value="BMS1_TSR1_C"/>
</dbReference>
<organism evidence="13 14">
    <name type="scientific">Hondaea fermentalgiana</name>
    <dbReference type="NCBI Taxonomy" id="2315210"/>
    <lineage>
        <taxon>Eukaryota</taxon>
        <taxon>Sar</taxon>
        <taxon>Stramenopiles</taxon>
        <taxon>Bigyra</taxon>
        <taxon>Labyrinthulomycetes</taxon>
        <taxon>Thraustochytrida</taxon>
        <taxon>Thraustochytriidae</taxon>
        <taxon>Hondaea</taxon>
    </lineage>
</organism>
<feature type="region of interest" description="Disordered" evidence="11">
    <location>
        <begin position="608"/>
        <end position="688"/>
    </location>
</feature>
<dbReference type="GO" id="GO:0005524">
    <property type="term" value="F:ATP binding"/>
    <property type="evidence" value="ECO:0007669"/>
    <property type="project" value="UniProtKB-KW"/>
</dbReference>
<dbReference type="Gene3D" id="3.40.50.300">
    <property type="entry name" value="P-loop containing nucleotide triphosphate hydrolases"/>
    <property type="match status" value="1"/>
</dbReference>
<dbReference type="CDD" id="cd01882">
    <property type="entry name" value="BMS1"/>
    <property type="match status" value="1"/>
</dbReference>
<feature type="compositionally biased region" description="Acidic residues" evidence="11">
    <location>
        <begin position="454"/>
        <end position="483"/>
    </location>
</feature>
<evidence type="ECO:0000256" key="2">
    <source>
        <dbReference type="ARBA" id="ARBA00022517"/>
    </source>
</evidence>
<dbReference type="InterPro" id="IPR039761">
    <property type="entry name" value="Bms1/Tsr1"/>
</dbReference>
<dbReference type="Pfam" id="PF08142">
    <property type="entry name" value="AARP2CN"/>
    <property type="match status" value="1"/>
</dbReference>
<feature type="compositionally biased region" description="Acidic residues" evidence="11">
    <location>
        <begin position="378"/>
        <end position="403"/>
    </location>
</feature>
<dbReference type="GO" id="GO:0032040">
    <property type="term" value="C:small-subunit processome"/>
    <property type="evidence" value="ECO:0007669"/>
    <property type="project" value="UniProtKB-ARBA"/>
</dbReference>